<evidence type="ECO:0000313" key="1">
    <source>
        <dbReference type="EMBL" id="EJX09945.1"/>
    </source>
</evidence>
<proteinExistence type="predicted"/>
<accession>J9H6Z3</accession>
<name>J9H6Z3_9ZZZZ</name>
<dbReference type="AlphaFoldDB" id="J9H6Z3"/>
<comment type="caution">
    <text evidence="1">The sequence shown here is derived from an EMBL/GenBank/DDBJ whole genome shotgun (WGS) entry which is preliminary data.</text>
</comment>
<dbReference type="EMBL" id="AMCI01000285">
    <property type="protein sequence ID" value="EJX09945.1"/>
    <property type="molecule type" value="Genomic_DNA"/>
</dbReference>
<gene>
    <name evidence="1" type="ORF">EVA_01942</name>
</gene>
<reference evidence="1" key="1">
    <citation type="journal article" date="2012" name="PLoS ONE">
        <title>Gene sets for utilization of primary and secondary nutrition supplies in the distal gut of endangered iberian lynx.</title>
        <authorList>
            <person name="Alcaide M."/>
            <person name="Messina E."/>
            <person name="Richter M."/>
            <person name="Bargiela R."/>
            <person name="Peplies J."/>
            <person name="Huws S.A."/>
            <person name="Newbold C.J."/>
            <person name="Golyshin P.N."/>
            <person name="Simon M.A."/>
            <person name="Lopez G."/>
            <person name="Yakimov M.M."/>
            <person name="Ferrer M."/>
        </authorList>
    </citation>
    <scope>NUCLEOTIDE SEQUENCE</scope>
</reference>
<protein>
    <submittedName>
        <fullName evidence="1">Uncharacterized protein</fullName>
    </submittedName>
</protein>
<organism evidence="1">
    <name type="scientific">gut metagenome</name>
    <dbReference type="NCBI Taxonomy" id="749906"/>
    <lineage>
        <taxon>unclassified sequences</taxon>
        <taxon>metagenomes</taxon>
        <taxon>organismal metagenomes</taxon>
    </lineage>
</organism>
<sequence>MDYNHEDYESIKNYMQSQGGECSVKNIKKCSGAHPLRIYPVLFRMEKENELEVIEQTLFGAPLQVRLKK</sequence>